<evidence type="ECO:0000313" key="1">
    <source>
        <dbReference type="EMBL" id="GJD79561.1"/>
    </source>
</evidence>
<keyword evidence="2" id="KW-1185">Reference proteome</keyword>
<reference evidence="1" key="2">
    <citation type="submission" date="2021-08" db="EMBL/GenBank/DDBJ databases">
        <authorList>
            <person name="Tani A."/>
            <person name="Ola A."/>
            <person name="Ogura Y."/>
            <person name="Katsura K."/>
            <person name="Hayashi T."/>
        </authorList>
    </citation>
    <scope>NUCLEOTIDE SEQUENCE</scope>
    <source>
        <strain evidence="1">NBRC 103626</strain>
    </source>
</reference>
<organism evidence="1 2">
    <name type="scientific">Methylobacterium gregans</name>
    <dbReference type="NCBI Taxonomy" id="374424"/>
    <lineage>
        <taxon>Bacteria</taxon>
        <taxon>Pseudomonadati</taxon>
        <taxon>Pseudomonadota</taxon>
        <taxon>Alphaproteobacteria</taxon>
        <taxon>Hyphomicrobiales</taxon>
        <taxon>Methylobacteriaceae</taxon>
        <taxon>Methylobacterium</taxon>
    </lineage>
</organism>
<accession>A0AA37MC99</accession>
<comment type="caution">
    <text evidence="1">The sequence shown here is derived from an EMBL/GenBank/DDBJ whole genome shotgun (WGS) entry which is preliminary data.</text>
</comment>
<reference evidence="1" key="1">
    <citation type="journal article" date="2016" name="Front. Microbiol.">
        <title>Genome Sequence of the Piezophilic, Mesophilic Sulfate-Reducing Bacterium Desulfovibrio indicus J2T.</title>
        <authorList>
            <person name="Cao J."/>
            <person name="Maignien L."/>
            <person name="Shao Z."/>
            <person name="Alain K."/>
            <person name="Jebbar M."/>
        </authorList>
    </citation>
    <scope>NUCLEOTIDE SEQUENCE</scope>
    <source>
        <strain evidence="1">NBRC 103626</strain>
    </source>
</reference>
<name>A0AA37MC99_9HYPH</name>
<dbReference type="AlphaFoldDB" id="A0AA37MC99"/>
<evidence type="ECO:0000313" key="2">
    <source>
        <dbReference type="Proteomes" id="UP001055108"/>
    </source>
</evidence>
<proteinExistence type="predicted"/>
<dbReference type="RefSeq" id="WP_238303538.1">
    <property type="nucleotide sequence ID" value="NZ_BPQM01000064.1"/>
</dbReference>
<dbReference type="EMBL" id="BPQM01000064">
    <property type="protein sequence ID" value="GJD79561.1"/>
    <property type="molecule type" value="Genomic_DNA"/>
</dbReference>
<sequence>MRTLRRMAILVMLMMAAMTKSVWEGGKWVVRSIFPNLAPPVDEVEESLDRVANAPKAGGSDLPGLDVDVGQRCVDYALARLSGGRHPAPSMQGVPDDIVKWIGALPPADLHRLTQHGAKRVGEHALGERPIANLALCREPRVGRGFARVGNEIVLVGKCAADEPVKPKAEDPKAHALAILQDLIDDQPEPAALRAA</sequence>
<dbReference type="Proteomes" id="UP001055108">
    <property type="component" value="Unassembled WGS sequence"/>
</dbReference>
<protein>
    <submittedName>
        <fullName evidence="1">Uncharacterized protein</fullName>
    </submittedName>
</protein>
<gene>
    <name evidence="1" type="ORF">NBEOAGPD_2790</name>
</gene>